<comment type="similarity">
    <text evidence="5">Belongs to the Omp25/RopB family.</text>
</comment>
<evidence type="ECO:0000256" key="6">
    <source>
        <dbReference type="SAM" id="SignalP"/>
    </source>
</evidence>
<evidence type="ECO:0000256" key="4">
    <source>
        <dbReference type="ARBA" id="ARBA00023237"/>
    </source>
</evidence>
<evidence type="ECO:0000256" key="5">
    <source>
        <dbReference type="ARBA" id="ARBA00038306"/>
    </source>
</evidence>
<keyword evidence="3" id="KW-0472">Membrane</keyword>
<evidence type="ECO:0000313" key="8">
    <source>
        <dbReference type="EMBL" id="KMO25533.1"/>
    </source>
</evidence>
<keyword evidence="4" id="KW-0998">Cell outer membrane</keyword>
<reference evidence="8 9" key="1">
    <citation type="submission" date="2014-11" db="EMBL/GenBank/DDBJ databases">
        <title>Comparative genomics of Methylobacterium species.</title>
        <authorList>
            <person name="Chaudhry V."/>
            <person name="Patil P.B."/>
        </authorList>
    </citation>
    <scope>NUCLEOTIDE SEQUENCE [LARGE SCALE GENOMIC DNA]</scope>
    <source>
        <strain evidence="8 9">SE3.6</strain>
    </source>
</reference>
<evidence type="ECO:0000256" key="2">
    <source>
        <dbReference type="ARBA" id="ARBA00022729"/>
    </source>
</evidence>
<dbReference type="EMBL" id="JTHG01000051">
    <property type="protein sequence ID" value="KMO25533.1"/>
    <property type="molecule type" value="Genomic_DNA"/>
</dbReference>
<keyword evidence="2 6" id="KW-0732">Signal</keyword>
<dbReference type="Proteomes" id="UP000036471">
    <property type="component" value="Unassembled WGS sequence"/>
</dbReference>
<comment type="caution">
    <text evidence="8">The sequence shown here is derived from an EMBL/GenBank/DDBJ whole genome shotgun (WGS) entry which is preliminary data.</text>
</comment>
<evidence type="ECO:0000256" key="3">
    <source>
        <dbReference type="ARBA" id="ARBA00023136"/>
    </source>
</evidence>
<dbReference type="PANTHER" id="PTHR34001">
    <property type="entry name" value="BLL7405 PROTEIN"/>
    <property type="match status" value="1"/>
</dbReference>
<proteinExistence type="inferred from homology"/>
<dbReference type="Pfam" id="PF13505">
    <property type="entry name" value="OMP_b-brl"/>
    <property type="match status" value="1"/>
</dbReference>
<feature type="domain" description="Outer membrane protein beta-barrel" evidence="7">
    <location>
        <begin position="45"/>
        <end position="313"/>
    </location>
</feature>
<dbReference type="PANTHER" id="PTHR34001:SF3">
    <property type="entry name" value="BLL7405 PROTEIN"/>
    <property type="match status" value="1"/>
</dbReference>
<evidence type="ECO:0000259" key="7">
    <source>
        <dbReference type="Pfam" id="PF13505"/>
    </source>
</evidence>
<dbReference type="SUPFAM" id="SSF56925">
    <property type="entry name" value="OMPA-like"/>
    <property type="match status" value="1"/>
</dbReference>
<evidence type="ECO:0000313" key="9">
    <source>
        <dbReference type="Proteomes" id="UP000036471"/>
    </source>
</evidence>
<protein>
    <submittedName>
        <fullName evidence="8">Porin</fullName>
    </submittedName>
</protein>
<name>A0ABR5HG55_9HYPH</name>
<dbReference type="RefSeq" id="WP_048427726.1">
    <property type="nucleotide sequence ID" value="NZ_JTHF01000098.1"/>
</dbReference>
<accession>A0ABR5HG55</accession>
<feature type="chain" id="PRO_5046739133" evidence="6">
    <location>
        <begin position="23"/>
        <end position="313"/>
    </location>
</feature>
<dbReference type="Gene3D" id="2.40.160.20">
    <property type="match status" value="1"/>
</dbReference>
<gene>
    <name evidence="8" type="ORF">QR79_07270</name>
</gene>
<dbReference type="InterPro" id="IPR011250">
    <property type="entry name" value="OMP/PagP_B-barrel"/>
</dbReference>
<sequence length="313" mass="33189">MRFAILGILAGLGLGAPLPAQAADLDFGVLRGSDYDPVAAPSPTVWDGIYVGGHGGWSSASFGFGAVYQPIVADVLRARAIESDLQASTLLHAGSVRRDGVSFGAYAGVNYQFDDTVLGIELDYTHSGIIGRALTNTIGRSITSSNGDYRAINLRGDASTEVGDYATIRARAGYAMGNLLPYVTGGLAIGRAQITERVSVQAYEFDQTTYRANQSIPDPTKRPPLFNAGYRTFDQTDATFNPYAPTAGQLLAPVVVGRTKEKIVGGFAAGAGLEYAITPGILLRAEYQYVLFNDFDGHKMNLNTVRGGAAVKF</sequence>
<keyword evidence="9" id="KW-1185">Reference proteome</keyword>
<feature type="signal peptide" evidence="6">
    <location>
        <begin position="1"/>
        <end position="22"/>
    </location>
</feature>
<evidence type="ECO:0000256" key="1">
    <source>
        <dbReference type="ARBA" id="ARBA00004442"/>
    </source>
</evidence>
<dbReference type="InterPro" id="IPR027385">
    <property type="entry name" value="Beta-barrel_OMP"/>
</dbReference>
<dbReference type="InterPro" id="IPR051692">
    <property type="entry name" value="OMP-like"/>
</dbReference>
<comment type="subcellular location">
    <subcellularLocation>
        <location evidence="1">Cell outer membrane</location>
    </subcellularLocation>
</comment>
<organism evidence="8 9">
    <name type="scientific">Methylobacterium indicum</name>
    <dbReference type="NCBI Taxonomy" id="1775910"/>
    <lineage>
        <taxon>Bacteria</taxon>
        <taxon>Pseudomonadati</taxon>
        <taxon>Pseudomonadota</taxon>
        <taxon>Alphaproteobacteria</taxon>
        <taxon>Hyphomicrobiales</taxon>
        <taxon>Methylobacteriaceae</taxon>
        <taxon>Methylobacterium</taxon>
    </lineage>
</organism>